<feature type="compositionally biased region" description="Low complexity" evidence="1">
    <location>
        <begin position="35"/>
        <end position="54"/>
    </location>
</feature>
<evidence type="ECO:0000313" key="3">
    <source>
        <dbReference type="Proteomes" id="UP000492821"/>
    </source>
</evidence>
<dbReference type="WBParaSite" id="Pan_g6606.t1">
    <property type="protein sequence ID" value="Pan_g6606.t1"/>
    <property type="gene ID" value="Pan_g6606"/>
</dbReference>
<organism evidence="3 4">
    <name type="scientific">Panagrellus redivivus</name>
    <name type="common">Microworm</name>
    <dbReference type="NCBI Taxonomy" id="6233"/>
    <lineage>
        <taxon>Eukaryota</taxon>
        <taxon>Metazoa</taxon>
        <taxon>Ecdysozoa</taxon>
        <taxon>Nematoda</taxon>
        <taxon>Chromadorea</taxon>
        <taxon>Rhabditida</taxon>
        <taxon>Tylenchina</taxon>
        <taxon>Panagrolaimomorpha</taxon>
        <taxon>Panagrolaimoidea</taxon>
        <taxon>Panagrolaimidae</taxon>
        <taxon>Panagrellus</taxon>
    </lineage>
</organism>
<dbReference type="InterPro" id="IPR016187">
    <property type="entry name" value="CTDL_fold"/>
</dbReference>
<dbReference type="Proteomes" id="UP000492821">
    <property type="component" value="Unassembled WGS sequence"/>
</dbReference>
<evidence type="ECO:0000256" key="1">
    <source>
        <dbReference type="SAM" id="MobiDB-lite"/>
    </source>
</evidence>
<evidence type="ECO:0000313" key="4">
    <source>
        <dbReference type="WBParaSite" id="Pan_g6606.t1"/>
    </source>
</evidence>
<feature type="chain" id="PRO_5028893202" evidence="2">
    <location>
        <begin position="21"/>
        <end position="201"/>
    </location>
</feature>
<sequence>MKHPWICFFYLGILQQVVMGDDTAPAAGENSVANVPPSTVSSAPDPTTSTTTVAPMTRSPIFNWQVLTVNGISSMYRVISVPSDIRALAIENNFCSFLHPNAKPASIHDEKLNTELTSRYKDAAIGLYVPRNSDILKWQDGSVVDYFPMQNGTEGHFFDVNRPARYVRLGADGWVPITTEKLETMLCEISNDDGGFGQIKK</sequence>
<name>A0A7E4W369_PANRE</name>
<reference evidence="3" key="1">
    <citation type="journal article" date="2013" name="Genetics">
        <title>The draft genome and transcriptome of Panagrellus redivivus are shaped by the harsh demands of a free-living lifestyle.</title>
        <authorList>
            <person name="Srinivasan J."/>
            <person name="Dillman A.R."/>
            <person name="Macchietto M.G."/>
            <person name="Heikkinen L."/>
            <person name="Lakso M."/>
            <person name="Fracchia K.M."/>
            <person name="Antoshechkin I."/>
            <person name="Mortazavi A."/>
            <person name="Wong G."/>
            <person name="Sternberg P.W."/>
        </authorList>
    </citation>
    <scope>NUCLEOTIDE SEQUENCE [LARGE SCALE GENOMIC DNA]</scope>
    <source>
        <strain evidence="3">MT8872</strain>
    </source>
</reference>
<dbReference type="AlphaFoldDB" id="A0A7E4W369"/>
<keyword evidence="2" id="KW-0732">Signal</keyword>
<feature type="region of interest" description="Disordered" evidence="1">
    <location>
        <begin position="28"/>
        <end position="54"/>
    </location>
</feature>
<dbReference type="SUPFAM" id="SSF56436">
    <property type="entry name" value="C-type lectin-like"/>
    <property type="match status" value="1"/>
</dbReference>
<reference evidence="4" key="2">
    <citation type="submission" date="2020-10" db="UniProtKB">
        <authorList>
            <consortium name="WormBaseParasite"/>
        </authorList>
    </citation>
    <scope>IDENTIFICATION</scope>
</reference>
<proteinExistence type="predicted"/>
<accession>A0A7E4W369</accession>
<evidence type="ECO:0000256" key="2">
    <source>
        <dbReference type="SAM" id="SignalP"/>
    </source>
</evidence>
<protein>
    <submittedName>
        <fullName evidence="4">Lipoprotein</fullName>
    </submittedName>
</protein>
<feature type="signal peptide" evidence="2">
    <location>
        <begin position="1"/>
        <end position="20"/>
    </location>
</feature>
<keyword evidence="3" id="KW-1185">Reference proteome</keyword>